<protein>
    <submittedName>
        <fullName evidence="3">Uncharacterized protein</fullName>
    </submittedName>
</protein>
<organism evidence="3 5">
    <name type="scientific">Mya arenaria</name>
    <name type="common">Soft-shell clam</name>
    <dbReference type="NCBI Taxonomy" id="6604"/>
    <lineage>
        <taxon>Eukaryota</taxon>
        <taxon>Metazoa</taxon>
        <taxon>Spiralia</taxon>
        <taxon>Lophotrochozoa</taxon>
        <taxon>Mollusca</taxon>
        <taxon>Bivalvia</taxon>
        <taxon>Autobranchia</taxon>
        <taxon>Heteroconchia</taxon>
        <taxon>Euheterodonta</taxon>
        <taxon>Imparidentia</taxon>
        <taxon>Neoheterodontei</taxon>
        <taxon>Myida</taxon>
        <taxon>Myoidea</taxon>
        <taxon>Myidae</taxon>
        <taxon>Mya</taxon>
    </lineage>
</organism>
<feature type="compositionally biased region" description="Basic residues" evidence="2">
    <location>
        <begin position="307"/>
        <end position="320"/>
    </location>
</feature>
<keyword evidence="1" id="KW-0175">Coiled coil</keyword>
<accession>A0ABY7EQN2</accession>
<gene>
    <name evidence="3" type="ORF">MAR_025624</name>
    <name evidence="4" type="ORF">MAR_025643</name>
</gene>
<feature type="compositionally biased region" description="Basic and acidic residues" evidence="2">
    <location>
        <begin position="347"/>
        <end position="376"/>
    </location>
</feature>
<feature type="region of interest" description="Disordered" evidence="2">
    <location>
        <begin position="284"/>
        <end position="376"/>
    </location>
</feature>
<evidence type="ECO:0000313" key="3">
    <source>
        <dbReference type="EMBL" id="WAR11444.1"/>
    </source>
</evidence>
<feature type="coiled-coil region" evidence="1">
    <location>
        <begin position="484"/>
        <end position="518"/>
    </location>
</feature>
<proteinExistence type="predicted"/>
<evidence type="ECO:0000256" key="2">
    <source>
        <dbReference type="SAM" id="MobiDB-lite"/>
    </source>
</evidence>
<dbReference type="EMBL" id="CP111019">
    <property type="protein sequence ID" value="WAR11463.1"/>
    <property type="molecule type" value="Genomic_DNA"/>
</dbReference>
<evidence type="ECO:0000313" key="4">
    <source>
        <dbReference type="EMBL" id="WAR11463.1"/>
    </source>
</evidence>
<feature type="compositionally biased region" description="Basic and acidic residues" evidence="2">
    <location>
        <begin position="414"/>
        <end position="433"/>
    </location>
</feature>
<sequence>MEQNAELSLVYTISKMASNQEETLSIDVSGFFSAFVKADSDSETEDDDEVSMFCTACLHPYNGEEKGGTIVLKCKRCGQTDTILEEKVGNISPRQWIGDAMRNRFLQVVKEQENLKLNLVDPNFQEDNYKRITLALQEYTHNIQAVAECMYDVVKQLNFPDIDDSLTVSVEREAVEIEAMRATNRLIKIHKALLENSNSGLEPLESETQICKRGGRRKGGVKKEIEYTEYDSDTKAIIEMSREHSQTLGNTVLTLINELIDKYDLPKDLMDRLEERIIKQYHEDREKENRRVKKDRQKQFEAGLSSKKARKRQKRAMYKKRAAEADKNKDDVQRKKDECNDTAESVLENKEDATENVKDSENEKSETDESIQEKRDNDPFVEQFFSVLEEKFSIKFYEEELVTGLISDVTDEEIEKKEESESADSDKENDCKGAEGGTSPERRIQKREISMQFKKTSDGFMVNFYTLSAAFINELQAIKSKSLESRKEKALAELHTRIQRMKDEMEKIEDVVTAELSKAYERKIKKSVKQQQVMNDRKRQLKDAKKWIDFYASTGQHDKIREMRDELHRVVGKQN</sequence>
<name>A0ABY7EQN2_MYAAR</name>
<evidence type="ECO:0000256" key="1">
    <source>
        <dbReference type="SAM" id="Coils"/>
    </source>
</evidence>
<feature type="region of interest" description="Disordered" evidence="2">
    <location>
        <begin position="411"/>
        <end position="443"/>
    </location>
</feature>
<dbReference type="Proteomes" id="UP001164746">
    <property type="component" value="Chromosome 8"/>
</dbReference>
<evidence type="ECO:0000313" key="5">
    <source>
        <dbReference type="Proteomes" id="UP001164746"/>
    </source>
</evidence>
<feature type="compositionally biased region" description="Basic and acidic residues" evidence="2">
    <location>
        <begin position="321"/>
        <end position="339"/>
    </location>
</feature>
<reference evidence="3" key="1">
    <citation type="submission" date="2022-11" db="EMBL/GenBank/DDBJ databases">
        <title>Centuries of genome instability and evolution in soft-shell clam transmissible cancer (bioRxiv).</title>
        <authorList>
            <person name="Hart S.F.M."/>
            <person name="Yonemitsu M.A."/>
            <person name="Giersch R.M."/>
            <person name="Beal B.F."/>
            <person name="Arriagada G."/>
            <person name="Davis B.W."/>
            <person name="Ostrander E.A."/>
            <person name="Goff S.P."/>
            <person name="Metzger M.J."/>
        </authorList>
    </citation>
    <scope>NUCLEOTIDE SEQUENCE</scope>
    <source>
        <strain evidence="3">MELC-2E11</strain>
        <tissue evidence="3">Siphon/mantle</tissue>
    </source>
</reference>
<dbReference type="EMBL" id="CP111019">
    <property type="protein sequence ID" value="WAR11444.1"/>
    <property type="molecule type" value="Genomic_DNA"/>
</dbReference>
<keyword evidence="5" id="KW-1185">Reference proteome</keyword>